<keyword evidence="4 5" id="KW-0119">Carbohydrate metabolism</keyword>
<dbReference type="GO" id="GO:0008448">
    <property type="term" value="F:N-acetylglucosamine-6-phosphate deacetylase activity"/>
    <property type="evidence" value="ECO:0007669"/>
    <property type="project" value="InterPro"/>
</dbReference>
<feature type="binding site" evidence="8">
    <location>
        <position position="192"/>
    </location>
    <ligand>
        <name>Zn(2+)</name>
        <dbReference type="ChEBI" id="CHEBI:29105"/>
    </ligand>
</feature>
<dbReference type="InterPro" id="IPR003764">
    <property type="entry name" value="GlcNAc_6-P_deAcase"/>
</dbReference>
<comment type="cofactor">
    <cofactor evidence="8">
        <name>a divalent metal cation</name>
        <dbReference type="ChEBI" id="CHEBI:60240"/>
    </cofactor>
    <text evidence="8">Binds 1 divalent metal cation per subunit.</text>
</comment>
<gene>
    <name evidence="10" type="ORF">HAL01_06190</name>
</gene>
<comment type="similarity">
    <text evidence="1 5">Belongs to the metallo-dependent hydrolases superfamily. NagA family.</text>
</comment>
<organism evidence="10 11">
    <name type="scientific">Halolactibacillus alkaliphilus</name>
    <dbReference type="NCBI Taxonomy" id="442899"/>
    <lineage>
        <taxon>Bacteria</taxon>
        <taxon>Bacillati</taxon>
        <taxon>Bacillota</taxon>
        <taxon>Bacilli</taxon>
        <taxon>Bacillales</taxon>
        <taxon>Bacillaceae</taxon>
        <taxon>Halolactibacillus</taxon>
    </lineage>
</organism>
<evidence type="ECO:0000256" key="6">
    <source>
        <dbReference type="PIRSR" id="PIRSR038994-1"/>
    </source>
</evidence>
<protein>
    <submittedName>
        <fullName evidence="10">N-acetylglucosamine-6-phosphate deacetylase</fullName>
    </submittedName>
</protein>
<evidence type="ECO:0000313" key="10">
    <source>
        <dbReference type="EMBL" id="GEN56155.1"/>
    </source>
</evidence>
<feature type="binding site" evidence="7">
    <location>
        <position position="248"/>
    </location>
    <ligand>
        <name>substrate</name>
    </ligand>
</feature>
<dbReference type="Gene3D" id="2.30.40.10">
    <property type="entry name" value="Urease, subunit C, domain 1"/>
    <property type="match status" value="1"/>
</dbReference>
<dbReference type="InterPro" id="IPR011059">
    <property type="entry name" value="Metal-dep_hydrolase_composite"/>
</dbReference>
<sequence length="380" mass="42282">MFYLYGCYITNGKKCDKMYIEVDKGKISYIGMKKRIQDAKVIDIGDHIIAPGYVDIHIHGVSGYDFTDGGVFSEIATILPKLGVTSFLATSRTAPVTSLKSFLTEAKNFKNNQSTNEAKMLGVHIEGPWISHEYKGAQPAHYISKLTHDVVEDVILPNKDIISKITLAPETLEDLLLIKKIRDMGIFLSAGHTNAPYHLIKDAMKLGLTQLTHTFNAMSTFHHREPGAVLAALEDNDLICELITDGIHINDDVLRFFLKHKRKDKVALISDCTGYNHLSDGEHFFREKHLVKQGNRVMLKSGQLTGSALTLDKGVQYVVNHCDVSLEDAIFMATTTPINAVNTELKIGHIKEGYHADLIILDSNLNVQKTFISGVEVFSN</sequence>
<dbReference type="OrthoDB" id="9776488at2"/>
<dbReference type="Proteomes" id="UP000321400">
    <property type="component" value="Unassembled WGS sequence"/>
</dbReference>
<comment type="caution">
    <text evidence="10">The sequence shown here is derived from an EMBL/GenBank/DDBJ whole genome shotgun (WGS) entry which is preliminary data.</text>
</comment>
<feature type="binding site" evidence="7">
    <location>
        <position position="137"/>
    </location>
    <ligand>
        <name>substrate</name>
    </ligand>
</feature>
<dbReference type="SUPFAM" id="SSF51338">
    <property type="entry name" value="Composite domain of metallo-dependent hydrolases"/>
    <property type="match status" value="1"/>
</dbReference>
<dbReference type="SUPFAM" id="SSF51556">
    <property type="entry name" value="Metallo-dependent hydrolases"/>
    <property type="match status" value="1"/>
</dbReference>
<dbReference type="GO" id="GO:0046872">
    <property type="term" value="F:metal ion binding"/>
    <property type="evidence" value="ECO:0007669"/>
    <property type="project" value="UniProtKB-KW"/>
</dbReference>
<proteinExistence type="inferred from homology"/>
<keyword evidence="3 5" id="KW-0378">Hydrolase</keyword>
<feature type="binding site" evidence="8">
    <location>
        <position position="213"/>
    </location>
    <ligand>
        <name>Zn(2+)</name>
        <dbReference type="ChEBI" id="CHEBI:29105"/>
    </ligand>
</feature>
<dbReference type="PANTHER" id="PTHR11113">
    <property type="entry name" value="N-ACETYLGLUCOSAMINE-6-PHOSPHATE DEACETYLASE"/>
    <property type="match status" value="1"/>
</dbReference>
<dbReference type="STRING" id="442899.SAMN05720591_10677"/>
<evidence type="ECO:0000256" key="3">
    <source>
        <dbReference type="ARBA" id="ARBA00022801"/>
    </source>
</evidence>
<feature type="binding site" evidence="7">
    <location>
        <begin position="304"/>
        <end position="306"/>
    </location>
    <ligand>
        <name>substrate</name>
    </ligand>
</feature>
<evidence type="ECO:0000256" key="8">
    <source>
        <dbReference type="PIRSR" id="PIRSR038994-3"/>
    </source>
</evidence>
<evidence type="ECO:0000256" key="4">
    <source>
        <dbReference type="ARBA" id="ARBA00023277"/>
    </source>
</evidence>
<dbReference type="NCBIfam" id="TIGR00221">
    <property type="entry name" value="nagA"/>
    <property type="match status" value="1"/>
</dbReference>
<evidence type="ECO:0000259" key="9">
    <source>
        <dbReference type="Pfam" id="PF01979"/>
    </source>
</evidence>
<dbReference type="Gene3D" id="3.20.20.140">
    <property type="entry name" value="Metal-dependent hydrolases"/>
    <property type="match status" value="1"/>
</dbReference>
<name>A0A511WZN1_9BACI</name>
<reference evidence="10 11" key="1">
    <citation type="submission" date="2019-07" db="EMBL/GenBank/DDBJ databases">
        <title>Whole genome shotgun sequence of Halolactibacillus alkaliphilus NBRC 103919.</title>
        <authorList>
            <person name="Hosoyama A."/>
            <person name="Uohara A."/>
            <person name="Ohji S."/>
            <person name="Ichikawa N."/>
        </authorList>
    </citation>
    <scope>NUCLEOTIDE SEQUENCE [LARGE SCALE GENOMIC DNA]</scope>
    <source>
        <strain evidence="10 11">NBRC 103919</strain>
    </source>
</reference>
<feature type="binding site" evidence="7">
    <location>
        <begin position="216"/>
        <end position="217"/>
    </location>
    <ligand>
        <name>substrate</name>
    </ligand>
</feature>
<dbReference type="PANTHER" id="PTHR11113:SF14">
    <property type="entry name" value="N-ACETYLGLUCOSAMINE-6-PHOSPHATE DEACETYLASE"/>
    <property type="match status" value="1"/>
</dbReference>
<dbReference type="EMBL" id="BJYE01000005">
    <property type="protein sequence ID" value="GEN56155.1"/>
    <property type="molecule type" value="Genomic_DNA"/>
</dbReference>
<evidence type="ECO:0000313" key="11">
    <source>
        <dbReference type="Proteomes" id="UP000321400"/>
    </source>
</evidence>
<feature type="domain" description="Amidohydrolase-related" evidence="9">
    <location>
        <begin position="48"/>
        <end position="377"/>
    </location>
</feature>
<dbReference type="Pfam" id="PF01979">
    <property type="entry name" value="Amidohydro_1"/>
    <property type="match status" value="1"/>
</dbReference>
<dbReference type="AlphaFoldDB" id="A0A511WZN1"/>
<evidence type="ECO:0000256" key="5">
    <source>
        <dbReference type="PIRNR" id="PIRNR038994"/>
    </source>
</evidence>
<feature type="binding site" evidence="8">
    <location>
        <position position="126"/>
    </location>
    <ligand>
        <name>Zn(2+)</name>
        <dbReference type="ChEBI" id="CHEBI:29105"/>
    </ligand>
</feature>
<dbReference type="InterPro" id="IPR006680">
    <property type="entry name" value="Amidohydro-rel"/>
</dbReference>
<dbReference type="GO" id="GO:0006046">
    <property type="term" value="P:N-acetylglucosamine catabolic process"/>
    <property type="evidence" value="ECO:0007669"/>
    <property type="project" value="TreeGrafter"/>
</dbReference>
<evidence type="ECO:0000256" key="7">
    <source>
        <dbReference type="PIRSR" id="PIRSR038994-2"/>
    </source>
</evidence>
<dbReference type="InterPro" id="IPR032466">
    <property type="entry name" value="Metal_Hydrolase"/>
</dbReference>
<evidence type="ECO:0000256" key="2">
    <source>
        <dbReference type="ARBA" id="ARBA00022723"/>
    </source>
</evidence>
<accession>A0A511WZN1</accession>
<dbReference type="PIRSF" id="PIRSF038994">
    <property type="entry name" value="NagA"/>
    <property type="match status" value="1"/>
</dbReference>
<feature type="active site" description="Proton donor/acceptor" evidence="6">
    <location>
        <position position="271"/>
    </location>
</feature>
<keyword evidence="11" id="KW-1185">Reference proteome</keyword>
<dbReference type="RefSeq" id="WP_089800600.1">
    <property type="nucleotide sequence ID" value="NZ_BJYE01000005.1"/>
</dbReference>
<keyword evidence="2 8" id="KW-0479">Metal-binding</keyword>
<feature type="binding site" evidence="7">
    <location>
        <position position="224"/>
    </location>
    <ligand>
        <name>substrate</name>
    </ligand>
</feature>
<evidence type="ECO:0000256" key="1">
    <source>
        <dbReference type="ARBA" id="ARBA00010716"/>
    </source>
</evidence>